<feature type="compositionally biased region" description="Basic and acidic residues" evidence="1">
    <location>
        <begin position="75"/>
        <end position="93"/>
    </location>
</feature>
<organism evidence="2 3">
    <name type="scientific">Symbiodinium pilosum</name>
    <name type="common">Dinoflagellate</name>
    <dbReference type="NCBI Taxonomy" id="2952"/>
    <lineage>
        <taxon>Eukaryota</taxon>
        <taxon>Sar</taxon>
        <taxon>Alveolata</taxon>
        <taxon>Dinophyceae</taxon>
        <taxon>Suessiales</taxon>
        <taxon>Symbiodiniaceae</taxon>
        <taxon>Symbiodinium</taxon>
    </lineage>
</organism>
<feature type="non-terminal residue" evidence="2">
    <location>
        <position position="102"/>
    </location>
</feature>
<reference evidence="2" key="1">
    <citation type="submission" date="2021-02" db="EMBL/GenBank/DDBJ databases">
        <authorList>
            <person name="Dougan E. K."/>
            <person name="Rhodes N."/>
            <person name="Thang M."/>
            <person name="Chan C."/>
        </authorList>
    </citation>
    <scope>NUCLEOTIDE SEQUENCE</scope>
</reference>
<dbReference type="Proteomes" id="UP000649617">
    <property type="component" value="Unassembled WGS sequence"/>
</dbReference>
<dbReference type="EMBL" id="CAJNIZ010007248">
    <property type="protein sequence ID" value="CAE7256523.1"/>
    <property type="molecule type" value="Genomic_DNA"/>
</dbReference>
<sequence length="102" mass="11616">VKALRKVMDDDQLHAEELQMQNHALVLETAEQRAALSFSTTEVAFARAEVTAWKRETDELASRLQKQEWKALEDEAAMEEARFLEETSKKEEDTSAPPPADQ</sequence>
<comment type="caution">
    <text evidence="2">The sequence shown here is derived from an EMBL/GenBank/DDBJ whole genome shotgun (WGS) entry which is preliminary data.</text>
</comment>
<accession>A0A812M4A9</accession>
<evidence type="ECO:0000256" key="1">
    <source>
        <dbReference type="SAM" id="MobiDB-lite"/>
    </source>
</evidence>
<feature type="non-terminal residue" evidence="2">
    <location>
        <position position="1"/>
    </location>
</feature>
<evidence type="ECO:0000313" key="2">
    <source>
        <dbReference type="EMBL" id="CAE7256523.1"/>
    </source>
</evidence>
<name>A0A812M4A9_SYMPI</name>
<feature type="region of interest" description="Disordered" evidence="1">
    <location>
        <begin position="75"/>
        <end position="102"/>
    </location>
</feature>
<protein>
    <submittedName>
        <fullName evidence="2">Uncharacterized protein</fullName>
    </submittedName>
</protein>
<gene>
    <name evidence="2" type="ORF">SPIL2461_LOCUS5221</name>
</gene>
<keyword evidence="3" id="KW-1185">Reference proteome</keyword>
<evidence type="ECO:0000313" key="3">
    <source>
        <dbReference type="Proteomes" id="UP000649617"/>
    </source>
</evidence>
<proteinExistence type="predicted"/>
<dbReference type="AlphaFoldDB" id="A0A812M4A9"/>
<dbReference type="OrthoDB" id="10409769at2759"/>